<evidence type="ECO:0000256" key="1">
    <source>
        <dbReference type="ARBA" id="ARBA00022801"/>
    </source>
</evidence>
<protein>
    <recommendedName>
        <fullName evidence="2">Tyrosine specific protein phosphatases domain-containing protein</fullName>
    </recommendedName>
</protein>
<dbReference type="Pfam" id="PF22784">
    <property type="entry name" value="PTP-SAK"/>
    <property type="match status" value="1"/>
</dbReference>
<dbReference type="InterPro" id="IPR000387">
    <property type="entry name" value="Tyr_Pase_dom"/>
</dbReference>
<dbReference type="Gene3D" id="3.90.190.10">
    <property type="entry name" value="Protein tyrosine phosphatase superfamily"/>
    <property type="match status" value="1"/>
</dbReference>
<feature type="domain" description="Tyrosine specific protein phosphatases" evidence="2">
    <location>
        <begin position="104"/>
        <end position="154"/>
    </location>
</feature>
<accession>A0A813H2A0</accession>
<dbReference type="InterPro" id="IPR057023">
    <property type="entry name" value="PTP-SAK"/>
</dbReference>
<dbReference type="InterPro" id="IPR029021">
    <property type="entry name" value="Prot-tyrosine_phosphatase-like"/>
</dbReference>
<reference evidence="3" key="1">
    <citation type="submission" date="2021-02" db="EMBL/GenBank/DDBJ databases">
        <authorList>
            <person name="Dougan E. K."/>
            <person name="Rhodes N."/>
            <person name="Thang M."/>
            <person name="Chan C."/>
        </authorList>
    </citation>
    <scope>NUCLEOTIDE SEQUENCE</scope>
</reference>
<dbReference type="OrthoDB" id="432447at2759"/>
<dbReference type="EMBL" id="CAJNNV010030244">
    <property type="protein sequence ID" value="CAE8631911.1"/>
    <property type="molecule type" value="Genomic_DNA"/>
</dbReference>
<dbReference type="PROSITE" id="PS00383">
    <property type="entry name" value="TYR_PHOSPHATASE_1"/>
    <property type="match status" value="1"/>
</dbReference>
<evidence type="ECO:0000313" key="3">
    <source>
        <dbReference type="EMBL" id="CAE8631911.1"/>
    </source>
</evidence>
<gene>
    <name evidence="3" type="ORF">PGLA1383_LOCUS47912</name>
</gene>
<evidence type="ECO:0000313" key="4">
    <source>
        <dbReference type="Proteomes" id="UP000654075"/>
    </source>
</evidence>
<sequence length="180" mass="19598">MSEVNNGAEAAGFARLNFAPASSRDSIVHGVERAGMKNEFDKPGAIPKDAMAAWREFARAQGVRRGISLMTEEEMSWFPVPGLVASDMLPVYDHVDTSKPGAAKEIMALLRKAEEAGEKVVVHCCAGQHRTGMVLAAWLVERYGLSPEAAMEEMLAHAAERNVRRGSEPEKVRAFVEASM</sequence>
<organism evidence="3 4">
    <name type="scientific">Polarella glacialis</name>
    <name type="common">Dinoflagellate</name>
    <dbReference type="NCBI Taxonomy" id="89957"/>
    <lineage>
        <taxon>Eukaryota</taxon>
        <taxon>Sar</taxon>
        <taxon>Alveolata</taxon>
        <taxon>Dinophyceae</taxon>
        <taxon>Suessiales</taxon>
        <taxon>Suessiaceae</taxon>
        <taxon>Polarella</taxon>
    </lineage>
</organism>
<dbReference type="AlphaFoldDB" id="A0A813H2A0"/>
<keyword evidence="4" id="KW-1185">Reference proteome</keyword>
<proteinExistence type="predicted"/>
<dbReference type="SUPFAM" id="SSF52799">
    <property type="entry name" value="(Phosphotyrosine protein) phosphatases II"/>
    <property type="match status" value="1"/>
</dbReference>
<evidence type="ECO:0000259" key="2">
    <source>
        <dbReference type="PROSITE" id="PS50056"/>
    </source>
</evidence>
<name>A0A813H2A0_POLGL</name>
<dbReference type="PROSITE" id="PS50056">
    <property type="entry name" value="TYR_PHOSPHATASE_2"/>
    <property type="match status" value="1"/>
</dbReference>
<comment type="caution">
    <text evidence="3">The sequence shown here is derived from an EMBL/GenBank/DDBJ whole genome shotgun (WGS) entry which is preliminary data.</text>
</comment>
<keyword evidence="1" id="KW-0378">Hydrolase</keyword>
<dbReference type="OMA" id="NIKRVCC"/>
<dbReference type="Proteomes" id="UP000654075">
    <property type="component" value="Unassembled WGS sequence"/>
</dbReference>
<dbReference type="GO" id="GO:0016791">
    <property type="term" value="F:phosphatase activity"/>
    <property type="evidence" value="ECO:0007669"/>
    <property type="project" value="UniProtKB-ARBA"/>
</dbReference>
<dbReference type="InterPro" id="IPR016130">
    <property type="entry name" value="Tyr_Pase_AS"/>
</dbReference>